<accession>A0ABD5VNX9</accession>
<dbReference type="RefSeq" id="WP_336352421.1">
    <property type="nucleotide sequence ID" value="NZ_JAZAQL010000006.1"/>
</dbReference>
<dbReference type="AlphaFoldDB" id="A0ABD5VNX9"/>
<protein>
    <submittedName>
        <fullName evidence="3">FxsA family protein</fullName>
    </submittedName>
</protein>
<name>A0ABD5VNX9_9EURY</name>
<feature type="region of interest" description="Disordered" evidence="1">
    <location>
        <begin position="165"/>
        <end position="212"/>
    </location>
</feature>
<keyword evidence="2" id="KW-0472">Membrane</keyword>
<evidence type="ECO:0000256" key="1">
    <source>
        <dbReference type="SAM" id="MobiDB-lite"/>
    </source>
</evidence>
<proteinExistence type="predicted"/>
<comment type="caution">
    <text evidence="3">The sequence shown here is derived from an EMBL/GenBank/DDBJ whole genome shotgun (WGS) entry which is preliminary data.</text>
</comment>
<dbReference type="Pfam" id="PF04186">
    <property type="entry name" value="FxsA"/>
    <property type="match status" value="1"/>
</dbReference>
<feature type="transmembrane region" description="Helical" evidence="2">
    <location>
        <begin position="5"/>
        <end position="24"/>
    </location>
</feature>
<keyword evidence="4" id="KW-1185">Reference proteome</keyword>
<feature type="compositionally biased region" description="Acidic residues" evidence="1">
    <location>
        <begin position="181"/>
        <end position="201"/>
    </location>
</feature>
<dbReference type="NCBIfam" id="NF008528">
    <property type="entry name" value="PRK11463.1-2"/>
    <property type="match status" value="1"/>
</dbReference>
<feature type="compositionally biased region" description="Gly residues" evidence="1">
    <location>
        <begin position="165"/>
        <end position="176"/>
    </location>
</feature>
<sequence length="212" mass="21748">MLRYIAALLVIPLLDSIVLVALVASGTLGGVQAVALVVLTALIGMLLVRMEGRRTLAKIQRSLAEGNPPTNELMDAGLLIAAGAFLLTPGLVTDAIGIALTLPLTRVPIRMALKKYVVVPQLDKRTGGMASGNAWTFGFPNPEDASGGGAGSASGFSVSGSFGGGFGGDGDAGPFGGAAREDDDGDDDTIDLDEDSFEVDVEDVRDADDDRD</sequence>
<keyword evidence="2" id="KW-1133">Transmembrane helix</keyword>
<evidence type="ECO:0000313" key="3">
    <source>
        <dbReference type="EMBL" id="MFC6955503.1"/>
    </source>
</evidence>
<dbReference type="EMBL" id="JBHSXN010000006">
    <property type="protein sequence ID" value="MFC6955503.1"/>
    <property type="molecule type" value="Genomic_DNA"/>
</dbReference>
<feature type="compositionally biased region" description="Basic and acidic residues" evidence="1">
    <location>
        <begin position="202"/>
        <end position="212"/>
    </location>
</feature>
<evidence type="ECO:0000313" key="4">
    <source>
        <dbReference type="Proteomes" id="UP001596395"/>
    </source>
</evidence>
<keyword evidence="2" id="KW-0812">Transmembrane</keyword>
<dbReference type="InterPro" id="IPR007313">
    <property type="entry name" value="FxsA"/>
</dbReference>
<evidence type="ECO:0000256" key="2">
    <source>
        <dbReference type="SAM" id="Phobius"/>
    </source>
</evidence>
<reference evidence="3 4" key="1">
    <citation type="journal article" date="2019" name="Int. J. Syst. Evol. Microbiol.">
        <title>The Global Catalogue of Microorganisms (GCM) 10K type strain sequencing project: providing services to taxonomists for standard genome sequencing and annotation.</title>
        <authorList>
            <consortium name="The Broad Institute Genomics Platform"/>
            <consortium name="The Broad Institute Genome Sequencing Center for Infectious Disease"/>
            <person name="Wu L."/>
            <person name="Ma J."/>
        </authorList>
    </citation>
    <scope>NUCLEOTIDE SEQUENCE [LARGE SCALE GENOMIC DNA]</scope>
    <source>
        <strain evidence="3 4">GX26</strain>
    </source>
</reference>
<gene>
    <name evidence="3" type="ORF">ACFQGB_21795</name>
</gene>
<feature type="transmembrane region" description="Helical" evidence="2">
    <location>
        <begin position="30"/>
        <end position="48"/>
    </location>
</feature>
<dbReference type="PANTHER" id="PTHR35335:SF1">
    <property type="entry name" value="UPF0716 PROTEIN FXSA"/>
    <property type="match status" value="1"/>
</dbReference>
<dbReference type="PANTHER" id="PTHR35335">
    <property type="entry name" value="UPF0716 PROTEIN FXSA"/>
    <property type="match status" value="1"/>
</dbReference>
<dbReference type="Proteomes" id="UP001596395">
    <property type="component" value="Unassembled WGS sequence"/>
</dbReference>
<organism evidence="3 4">
    <name type="scientific">Halorubellus litoreus</name>
    <dbReference type="NCBI Taxonomy" id="755308"/>
    <lineage>
        <taxon>Archaea</taxon>
        <taxon>Methanobacteriati</taxon>
        <taxon>Methanobacteriota</taxon>
        <taxon>Stenosarchaea group</taxon>
        <taxon>Halobacteria</taxon>
        <taxon>Halobacteriales</taxon>
        <taxon>Halorubellaceae</taxon>
        <taxon>Halorubellus</taxon>
    </lineage>
</organism>